<proteinExistence type="inferred from homology"/>
<accession>A0AAD7APR5</accession>
<evidence type="ECO:0000259" key="2">
    <source>
        <dbReference type="Pfam" id="PF07110"/>
    </source>
</evidence>
<dbReference type="EMBL" id="JARIHO010000003">
    <property type="protein sequence ID" value="KAJ7364154.1"/>
    <property type="molecule type" value="Genomic_DNA"/>
</dbReference>
<gene>
    <name evidence="3" type="ORF">DFH08DRAFT_267393</name>
</gene>
<protein>
    <recommendedName>
        <fullName evidence="2">EthD domain-containing protein</fullName>
    </recommendedName>
</protein>
<dbReference type="Proteomes" id="UP001218218">
    <property type="component" value="Unassembled WGS sequence"/>
</dbReference>
<dbReference type="InterPro" id="IPR011008">
    <property type="entry name" value="Dimeric_a/b-barrel"/>
</dbReference>
<keyword evidence="4" id="KW-1185">Reference proteome</keyword>
<comment type="similarity">
    <text evidence="1">Belongs to the tpcK family.</text>
</comment>
<name>A0AAD7APR5_9AGAR</name>
<dbReference type="GO" id="GO:0016491">
    <property type="term" value="F:oxidoreductase activity"/>
    <property type="evidence" value="ECO:0007669"/>
    <property type="project" value="InterPro"/>
</dbReference>
<organism evidence="3 4">
    <name type="scientific">Mycena albidolilacea</name>
    <dbReference type="NCBI Taxonomy" id="1033008"/>
    <lineage>
        <taxon>Eukaryota</taxon>
        <taxon>Fungi</taxon>
        <taxon>Dikarya</taxon>
        <taxon>Basidiomycota</taxon>
        <taxon>Agaricomycotina</taxon>
        <taxon>Agaricomycetes</taxon>
        <taxon>Agaricomycetidae</taxon>
        <taxon>Agaricales</taxon>
        <taxon>Marasmiineae</taxon>
        <taxon>Mycenaceae</taxon>
        <taxon>Mycena</taxon>
    </lineage>
</organism>
<dbReference type="SUPFAM" id="SSF54909">
    <property type="entry name" value="Dimeric alpha+beta barrel"/>
    <property type="match status" value="1"/>
</dbReference>
<reference evidence="3" key="1">
    <citation type="submission" date="2023-03" db="EMBL/GenBank/DDBJ databases">
        <title>Massive genome expansion in bonnet fungi (Mycena s.s.) driven by repeated elements and novel gene families across ecological guilds.</title>
        <authorList>
            <consortium name="Lawrence Berkeley National Laboratory"/>
            <person name="Harder C.B."/>
            <person name="Miyauchi S."/>
            <person name="Viragh M."/>
            <person name="Kuo A."/>
            <person name="Thoen E."/>
            <person name="Andreopoulos B."/>
            <person name="Lu D."/>
            <person name="Skrede I."/>
            <person name="Drula E."/>
            <person name="Henrissat B."/>
            <person name="Morin E."/>
            <person name="Kohler A."/>
            <person name="Barry K."/>
            <person name="LaButti K."/>
            <person name="Morin E."/>
            <person name="Salamov A."/>
            <person name="Lipzen A."/>
            <person name="Mereny Z."/>
            <person name="Hegedus B."/>
            <person name="Baldrian P."/>
            <person name="Stursova M."/>
            <person name="Weitz H."/>
            <person name="Taylor A."/>
            <person name="Grigoriev I.V."/>
            <person name="Nagy L.G."/>
            <person name="Martin F."/>
            <person name="Kauserud H."/>
        </authorList>
    </citation>
    <scope>NUCLEOTIDE SEQUENCE</scope>
    <source>
        <strain evidence="3">CBHHK002</strain>
    </source>
</reference>
<dbReference type="InterPro" id="IPR009799">
    <property type="entry name" value="EthD_dom"/>
</dbReference>
<evidence type="ECO:0000313" key="3">
    <source>
        <dbReference type="EMBL" id="KAJ7364154.1"/>
    </source>
</evidence>
<dbReference type="Gene3D" id="3.30.70.100">
    <property type="match status" value="1"/>
</dbReference>
<dbReference type="AlphaFoldDB" id="A0AAD7APR5"/>
<evidence type="ECO:0000313" key="4">
    <source>
        <dbReference type="Proteomes" id="UP001218218"/>
    </source>
</evidence>
<dbReference type="Pfam" id="PF07110">
    <property type="entry name" value="EthD"/>
    <property type="match status" value="1"/>
</dbReference>
<comment type="caution">
    <text evidence="3">The sequence shown here is derived from an EMBL/GenBank/DDBJ whole genome shotgun (WGS) entry which is preliminary data.</text>
</comment>
<feature type="domain" description="EthD" evidence="2">
    <location>
        <begin position="17"/>
        <end position="112"/>
    </location>
</feature>
<sequence>MSYRTDRVRLVVLLKRKPTLSKEEFHKYWSESHGPLFSSLDVVKKSLLKYEQAHVNHPVLQQIAQMIPGAPTPEWDGMAIFEGESYAQIFEVFQNEEYQKVIVPDEEHFIDRLNCQMFPFDLNTVVEK</sequence>
<evidence type="ECO:0000256" key="1">
    <source>
        <dbReference type="ARBA" id="ARBA00005986"/>
    </source>
</evidence>